<accession>A0A9D4PJB2</accession>
<keyword evidence="1" id="KW-1133">Transmembrane helix</keyword>
<proteinExistence type="predicted"/>
<evidence type="ECO:0000313" key="2">
    <source>
        <dbReference type="EMBL" id="KAH7943648.1"/>
    </source>
</evidence>
<keyword evidence="1" id="KW-0472">Membrane</keyword>
<name>A0A9D4PJB2_RHISA</name>
<feature type="transmembrane region" description="Helical" evidence="1">
    <location>
        <begin position="20"/>
        <end position="42"/>
    </location>
</feature>
<dbReference type="AlphaFoldDB" id="A0A9D4PJB2"/>
<protein>
    <submittedName>
        <fullName evidence="2">Uncharacterized protein</fullName>
    </submittedName>
</protein>
<dbReference type="VEuPathDB" id="VectorBase:RSAN_044130"/>
<dbReference type="Proteomes" id="UP000821837">
    <property type="component" value="Unassembled WGS sequence"/>
</dbReference>
<reference evidence="2" key="2">
    <citation type="submission" date="2021-09" db="EMBL/GenBank/DDBJ databases">
        <authorList>
            <person name="Jia N."/>
            <person name="Wang J."/>
            <person name="Shi W."/>
            <person name="Du L."/>
            <person name="Sun Y."/>
            <person name="Zhan W."/>
            <person name="Jiang J."/>
            <person name="Wang Q."/>
            <person name="Zhang B."/>
            <person name="Ji P."/>
            <person name="Sakyi L.B."/>
            <person name="Cui X."/>
            <person name="Yuan T."/>
            <person name="Jiang B."/>
            <person name="Yang W."/>
            <person name="Lam T.T.-Y."/>
            <person name="Chang Q."/>
            <person name="Ding S."/>
            <person name="Wang X."/>
            <person name="Zhu J."/>
            <person name="Ruan X."/>
            <person name="Zhao L."/>
            <person name="Wei J."/>
            <person name="Que T."/>
            <person name="Du C."/>
            <person name="Cheng J."/>
            <person name="Dai P."/>
            <person name="Han X."/>
            <person name="Huang E."/>
            <person name="Gao Y."/>
            <person name="Liu J."/>
            <person name="Shao H."/>
            <person name="Ye R."/>
            <person name="Li L."/>
            <person name="Wei W."/>
            <person name="Wang X."/>
            <person name="Wang C."/>
            <person name="Huo Q."/>
            <person name="Li W."/>
            <person name="Guo W."/>
            <person name="Chen H."/>
            <person name="Chen S."/>
            <person name="Zhou L."/>
            <person name="Zhou L."/>
            <person name="Ni X."/>
            <person name="Tian J."/>
            <person name="Zhou Y."/>
            <person name="Sheng Y."/>
            <person name="Liu T."/>
            <person name="Pan Y."/>
            <person name="Xia L."/>
            <person name="Li J."/>
            <person name="Zhao F."/>
            <person name="Cao W."/>
        </authorList>
    </citation>
    <scope>NUCLEOTIDE SEQUENCE</scope>
    <source>
        <strain evidence="2">Rsan-2018</strain>
        <tissue evidence="2">Larvae</tissue>
    </source>
</reference>
<dbReference type="EMBL" id="JABSTV010001253">
    <property type="protein sequence ID" value="KAH7943648.1"/>
    <property type="molecule type" value="Genomic_DNA"/>
</dbReference>
<organism evidence="2 3">
    <name type="scientific">Rhipicephalus sanguineus</name>
    <name type="common">Brown dog tick</name>
    <name type="synonym">Ixodes sanguineus</name>
    <dbReference type="NCBI Taxonomy" id="34632"/>
    <lineage>
        <taxon>Eukaryota</taxon>
        <taxon>Metazoa</taxon>
        <taxon>Ecdysozoa</taxon>
        <taxon>Arthropoda</taxon>
        <taxon>Chelicerata</taxon>
        <taxon>Arachnida</taxon>
        <taxon>Acari</taxon>
        <taxon>Parasitiformes</taxon>
        <taxon>Ixodida</taxon>
        <taxon>Ixodoidea</taxon>
        <taxon>Ixodidae</taxon>
        <taxon>Rhipicephalinae</taxon>
        <taxon>Rhipicephalus</taxon>
        <taxon>Rhipicephalus</taxon>
    </lineage>
</organism>
<reference evidence="2" key="1">
    <citation type="journal article" date="2020" name="Cell">
        <title>Large-Scale Comparative Analyses of Tick Genomes Elucidate Their Genetic Diversity and Vector Capacities.</title>
        <authorList>
            <consortium name="Tick Genome and Microbiome Consortium (TIGMIC)"/>
            <person name="Jia N."/>
            <person name="Wang J."/>
            <person name="Shi W."/>
            <person name="Du L."/>
            <person name="Sun Y."/>
            <person name="Zhan W."/>
            <person name="Jiang J.F."/>
            <person name="Wang Q."/>
            <person name="Zhang B."/>
            <person name="Ji P."/>
            <person name="Bell-Sakyi L."/>
            <person name="Cui X.M."/>
            <person name="Yuan T.T."/>
            <person name="Jiang B.G."/>
            <person name="Yang W.F."/>
            <person name="Lam T.T."/>
            <person name="Chang Q.C."/>
            <person name="Ding S.J."/>
            <person name="Wang X.J."/>
            <person name="Zhu J.G."/>
            <person name="Ruan X.D."/>
            <person name="Zhao L."/>
            <person name="Wei J.T."/>
            <person name="Ye R.Z."/>
            <person name="Que T.C."/>
            <person name="Du C.H."/>
            <person name="Zhou Y.H."/>
            <person name="Cheng J.X."/>
            <person name="Dai P.F."/>
            <person name="Guo W.B."/>
            <person name="Han X.H."/>
            <person name="Huang E.J."/>
            <person name="Li L.F."/>
            <person name="Wei W."/>
            <person name="Gao Y.C."/>
            <person name="Liu J.Z."/>
            <person name="Shao H.Z."/>
            <person name="Wang X."/>
            <person name="Wang C.C."/>
            <person name="Yang T.C."/>
            <person name="Huo Q.B."/>
            <person name="Li W."/>
            <person name="Chen H.Y."/>
            <person name="Chen S.E."/>
            <person name="Zhou L.G."/>
            <person name="Ni X.B."/>
            <person name="Tian J.H."/>
            <person name="Sheng Y."/>
            <person name="Liu T."/>
            <person name="Pan Y.S."/>
            <person name="Xia L.Y."/>
            <person name="Li J."/>
            <person name="Zhao F."/>
            <person name="Cao W.C."/>
        </authorList>
    </citation>
    <scope>NUCLEOTIDE SEQUENCE</scope>
    <source>
        <strain evidence="2">Rsan-2018</strain>
    </source>
</reference>
<keyword evidence="3" id="KW-1185">Reference proteome</keyword>
<evidence type="ECO:0000313" key="3">
    <source>
        <dbReference type="Proteomes" id="UP000821837"/>
    </source>
</evidence>
<sequence>MATVMQLVQCLVTTLTQINAVGAVAALIDIVGIVLGVLGANLSGLTNLLMPLCAEVNVPGCITLLSPDDTCTAPINVSLPDNLNLGEDTVLLKLVEAVVCVLNNLLETSSEGVLNGLACAVVELLSGAAANANFLLKITLGGLATTISSSIQYTRALEKDLTAVRESENTTAGAFAL</sequence>
<comment type="caution">
    <text evidence="2">The sequence shown here is derived from an EMBL/GenBank/DDBJ whole genome shotgun (WGS) entry which is preliminary data.</text>
</comment>
<evidence type="ECO:0000256" key="1">
    <source>
        <dbReference type="SAM" id="Phobius"/>
    </source>
</evidence>
<keyword evidence="1" id="KW-0812">Transmembrane</keyword>
<gene>
    <name evidence="2" type="ORF">HPB52_009672</name>
</gene>